<dbReference type="GO" id="GO:0030435">
    <property type="term" value="P:sporulation resulting in formation of a cellular spore"/>
    <property type="evidence" value="ECO:0007669"/>
    <property type="project" value="InterPro"/>
</dbReference>
<evidence type="ECO:0000313" key="2">
    <source>
        <dbReference type="EMBL" id="TLS36964.1"/>
    </source>
</evidence>
<dbReference type="NCBIfam" id="TIGR02898">
    <property type="entry name" value="spore_YhcN_YlaJ"/>
    <property type="match status" value="1"/>
</dbReference>
<sequence length="155" mass="17546">MKKNLLIVIGLCVFSLVGCNVNGDNNNDKNNNANIQNVNDNDRNNRYEVADEAADRVENLKEVNNAYVITTDNNAYVAATLKDNEEGKLTRDIEKKISKQVKDTDKDIDNVYVSTNPDFFKRMGNYANKVQNGNPIQGLGEEFSETIRRVFPNQR</sequence>
<dbReference type="InterPro" id="IPR014247">
    <property type="entry name" value="Spore_lipoprot_YhcN/YlaJ"/>
</dbReference>
<feature type="signal peptide" evidence="1">
    <location>
        <begin position="1"/>
        <end position="23"/>
    </location>
</feature>
<dbReference type="Pfam" id="PF09580">
    <property type="entry name" value="Spore_YhcN_YlaJ"/>
    <property type="match status" value="1"/>
</dbReference>
<keyword evidence="3" id="KW-1185">Reference proteome</keyword>
<dbReference type="Proteomes" id="UP000308230">
    <property type="component" value="Unassembled WGS sequence"/>
</dbReference>
<evidence type="ECO:0000313" key="3">
    <source>
        <dbReference type="Proteomes" id="UP000308230"/>
    </source>
</evidence>
<dbReference type="OrthoDB" id="1707228at2"/>
<dbReference type="PROSITE" id="PS51257">
    <property type="entry name" value="PROKAR_LIPOPROTEIN"/>
    <property type="match status" value="1"/>
</dbReference>
<organism evidence="2 3">
    <name type="scientific">Exobacillus caeni</name>
    <dbReference type="NCBI Taxonomy" id="2574798"/>
    <lineage>
        <taxon>Bacteria</taxon>
        <taxon>Bacillati</taxon>
        <taxon>Bacillota</taxon>
        <taxon>Bacilli</taxon>
        <taxon>Bacillales</taxon>
        <taxon>Guptibacillaceae</taxon>
        <taxon>Exobacillus</taxon>
    </lineage>
</organism>
<keyword evidence="2" id="KW-0449">Lipoprotein</keyword>
<dbReference type="EMBL" id="SWLG01000008">
    <property type="protein sequence ID" value="TLS36964.1"/>
    <property type="molecule type" value="Genomic_DNA"/>
</dbReference>
<keyword evidence="1" id="KW-0732">Signal</keyword>
<name>A0A5R9F8V6_9BACL</name>
<reference evidence="2 3" key="1">
    <citation type="submission" date="2019-04" db="EMBL/GenBank/DDBJ databases">
        <title>Bacillus caeni sp. nov., a bacterium isolated from mangrove sediment.</title>
        <authorList>
            <person name="Huang H."/>
            <person name="Mo K."/>
            <person name="Hu Y."/>
        </authorList>
    </citation>
    <scope>NUCLEOTIDE SEQUENCE [LARGE SCALE GENOMIC DNA]</scope>
    <source>
        <strain evidence="2 3">HB172195</strain>
    </source>
</reference>
<accession>A0A5R9F8V6</accession>
<gene>
    <name evidence="2" type="ORF">FCL54_13500</name>
</gene>
<protein>
    <submittedName>
        <fullName evidence="2">YhcN/YlaJ family sporulation lipoprotein</fullName>
    </submittedName>
</protein>
<comment type="caution">
    <text evidence="2">The sequence shown here is derived from an EMBL/GenBank/DDBJ whole genome shotgun (WGS) entry which is preliminary data.</text>
</comment>
<dbReference type="InterPro" id="IPR019076">
    <property type="entry name" value="Spore_lipoprot_YhcN/YlaJ-like"/>
</dbReference>
<feature type="chain" id="PRO_5024376023" evidence="1">
    <location>
        <begin position="24"/>
        <end position="155"/>
    </location>
</feature>
<evidence type="ECO:0000256" key="1">
    <source>
        <dbReference type="SAM" id="SignalP"/>
    </source>
</evidence>
<dbReference type="AlphaFoldDB" id="A0A5R9F8V6"/>
<proteinExistence type="predicted"/>